<evidence type="ECO:0000256" key="1">
    <source>
        <dbReference type="SAM" id="MobiDB-lite"/>
    </source>
</evidence>
<proteinExistence type="predicted"/>
<dbReference type="AlphaFoldDB" id="A0A067PA27"/>
<feature type="compositionally biased region" description="Pro residues" evidence="1">
    <location>
        <begin position="79"/>
        <end position="95"/>
    </location>
</feature>
<dbReference type="InParanoid" id="A0A067PA27"/>
<evidence type="ECO:0000313" key="2">
    <source>
        <dbReference type="EMBL" id="KDQ50680.1"/>
    </source>
</evidence>
<feature type="region of interest" description="Disordered" evidence="1">
    <location>
        <begin position="1"/>
        <end position="120"/>
    </location>
</feature>
<dbReference type="HOGENOM" id="CLU_2050011_0_0_1"/>
<dbReference type="EMBL" id="KL197757">
    <property type="protein sequence ID" value="KDQ50680.1"/>
    <property type="molecule type" value="Genomic_DNA"/>
</dbReference>
<keyword evidence="3" id="KW-1185">Reference proteome</keyword>
<name>A0A067PA27_9AGAM</name>
<feature type="compositionally biased region" description="Polar residues" evidence="1">
    <location>
        <begin position="28"/>
        <end position="50"/>
    </location>
</feature>
<feature type="compositionally biased region" description="Basic and acidic residues" evidence="1">
    <location>
        <begin position="7"/>
        <end position="16"/>
    </location>
</feature>
<organism evidence="2 3">
    <name type="scientific">Jaapia argillacea MUCL 33604</name>
    <dbReference type="NCBI Taxonomy" id="933084"/>
    <lineage>
        <taxon>Eukaryota</taxon>
        <taxon>Fungi</taxon>
        <taxon>Dikarya</taxon>
        <taxon>Basidiomycota</taxon>
        <taxon>Agaricomycotina</taxon>
        <taxon>Agaricomycetes</taxon>
        <taxon>Agaricomycetidae</taxon>
        <taxon>Jaapiales</taxon>
        <taxon>Jaapiaceae</taxon>
        <taxon>Jaapia</taxon>
    </lineage>
</organism>
<evidence type="ECO:0000313" key="3">
    <source>
        <dbReference type="Proteomes" id="UP000027265"/>
    </source>
</evidence>
<accession>A0A067PA27</accession>
<reference evidence="3" key="1">
    <citation type="journal article" date="2014" name="Proc. Natl. Acad. Sci. U.S.A.">
        <title>Extensive sampling of basidiomycete genomes demonstrates inadequacy of the white-rot/brown-rot paradigm for wood decay fungi.</title>
        <authorList>
            <person name="Riley R."/>
            <person name="Salamov A.A."/>
            <person name="Brown D.W."/>
            <person name="Nagy L.G."/>
            <person name="Floudas D."/>
            <person name="Held B.W."/>
            <person name="Levasseur A."/>
            <person name="Lombard V."/>
            <person name="Morin E."/>
            <person name="Otillar R."/>
            <person name="Lindquist E.A."/>
            <person name="Sun H."/>
            <person name="LaButti K.M."/>
            <person name="Schmutz J."/>
            <person name="Jabbour D."/>
            <person name="Luo H."/>
            <person name="Baker S.E."/>
            <person name="Pisabarro A.G."/>
            <person name="Walton J.D."/>
            <person name="Blanchette R.A."/>
            <person name="Henrissat B."/>
            <person name="Martin F."/>
            <person name="Cullen D."/>
            <person name="Hibbett D.S."/>
            <person name="Grigoriev I.V."/>
        </authorList>
    </citation>
    <scope>NUCLEOTIDE SEQUENCE [LARGE SCALE GENOMIC DNA]</scope>
    <source>
        <strain evidence="3">MUCL 33604</strain>
    </source>
</reference>
<gene>
    <name evidence="2" type="ORF">JAAARDRAFT_199806</name>
</gene>
<protein>
    <submittedName>
        <fullName evidence="2">Uncharacterized protein</fullName>
    </submittedName>
</protein>
<dbReference type="Proteomes" id="UP000027265">
    <property type="component" value="Unassembled WGS sequence"/>
</dbReference>
<sequence>MIDLAIPDDHSFKAPEDTDSEEEEDHTIQQTPGTDPVPTETQNPETNPVDTQEDEPIETEHPFIKPANPFQPILFQQPPQQPPSPPAPPPPPPPSAVATMSTPAPKGPKLAAPTPFTGDC</sequence>